<dbReference type="SUPFAM" id="SSF48403">
    <property type="entry name" value="Ankyrin repeat"/>
    <property type="match status" value="1"/>
</dbReference>
<organism evidence="4 5">
    <name type="scientific">Recurvomyces mirabilis</name>
    <dbReference type="NCBI Taxonomy" id="574656"/>
    <lineage>
        <taxon>Eukaryota</taxon>
        <taxon>Fungi</taxon>
        <taxon>Dikarya</taxon>
        <taxon>Ascomycota</taxon>
        <taxon>Pezizomycotina</taxon>
        <taxon>Dothideomycetes</taxon>
        <taxon>Dothideomycetidae</taxon>
        <taxon>Mycosphaerellales</taxon>
        <taxon>Teratosphaeriaceae</taxon>
        <taxon>Recurvomyces</taxon>
    </lineage>
</organism>
<evidence type="ECO:0008006" key="6">
    <source>
        <dbReference type="Google" id="ProtNLM"/>
    </source>
</evidence>
<dbReference type="Proteomes" id="UP001274830">
    <property type="component" value="Unassembled WGS sequence"/>
</dbReference>
<dbReference type="InterPro" id="IPR036770">
    <property type="entry name" value="Ankyrin_rpt-contain_sf"/>
</dbReference>
<protein>
    <recommendedName>
        <fullName evidence="6">Ankyrin repeat-containing protein</fullName>
    </recommendedName>
</protein>
<evidence type="ECO:0000313" key="4">
    <source>
        <dbReference type="EMBL" id="KAK3672261.1"/>
    </source>
</evidence>
<keyword evidence="2" id="KW-0040">ANK repeat</keyword>
<dbReference type="SMART" id="SM00248">
    <property type="entry name" value="ANK"/>
    <property type="match status" value="2"/>
</dbReference>
<comment type="caution">
    <text evidence="4">The sequence shown here is derived from an EMBL/GenBank/DDBJ whole genome shotgun (WGS) entry which is preliminary data.</text>
</comment>
<gene>
    <name evidence="4" type="ORF">LTR78_007801</name>
</gene>
<proteinExistence type="predicted"/>
<reference evidence="4" key="1">
    <citation type="submission" date="2023-07" db="EMBL/GenBank/DDBJ databases">
        <title>Black Yeasts Isolated from many extreme environments.</title>
        <authorList>
            <person name="Coleine C."/>
            <person name="Stajich J.E."/>
            <person name="Selbmann L."/>
        </authorList>
    </citation>
    <scope>NUCLEOTIDE SEQUENCE</scope>
    <source>
        <strain evidence="4">CCFEE 5485</strain>
    </source>
</reference>
<evidence type="ECO:0000256" key="3">
    <source>
        <dbReference type="SAM" id="MobiDB-lite"/>
    </source>
</evidence>
<dbReference type="InterPro" id="IPR051637">
    <property type="entry name" value="Ank_repeat_dom-contain_49"/>
</dbReference>
<dbReference type="PANTHER" id="PTHR24180">
    <property type="entry name" value="CYCLIN-DEPENDENT KINASE INHIBITOR 2C-RELATED"/>
    <property type="match status" value="1"/>
</dbReference>
<feature type="compositionally biased region" description="Low complexity" evidence="3">
    <location>
        <begin position="128"/>
        <end position="145"/>
    </location>
</feature>
<accession>A0AAE0TR23</accession>
<evidence type="ECO:0000256" key="2">
    <source>
        <dbReference type="ARBA" id="ARBA00023043"/>
    </source>
</evidence>
<keyword evidence="5" id="KW-1185">Reference proteome</keyword>
<keyword evidence="1" id="KW-0677">Repeat</keyword>
<evidence type="ECO:0000313" key="5">
    <source>
        <dbReference type="Proteomes" id="UP001274830"/>
    </source>
</evidence>
<feature type="region of interest" description="Disordered" evidence="3">
    <location>
        <begin position="125"/>
        <end position="187"/>
    </location>
</feature>
<dbReference type="PANTHER" id="PTHR24180:SF57">
    <property type="entry name" value="ANKYRIN REPEAT DOMAIN-CONTAINING PROTEIN 39"/>
    <property type="match status" value="1"/>
</dbReference>
<dbReference type="EMBL" id="JAUTXT010000034">
    <property type="protein sequence ID" value="KAK3672261.1"/>
    <property type="molecule type" value="Genomic_DNA"/>
</dbReference>
<name>A0AAE0TR23_9PEZI</name>
<dbReference type="Gene3D" id="1.25.40.20">
    <property type="entry name" value="Ankyrin repeat-containing domain"/>
    <property type="match status" value="1"/>
</dbReference>
<sequence length="237" mass="25948">MAQQSTIDTLLNLVPDHPDRVLSHLSTRPGDLASQKDAHGYSLVHAAASYNHPDLLRTLMQTYNVDINILDEDGETALFNAETVDIVKLLIELGIDVNLRNSEGQTAEEKLDHEDEQPEIAAFLHQQRTTSSRTTSDTTSTQPNGNGNGNGNGNETLDRPPPLPNGIHINVGTMAPDEAGEAPDPEFRRRIEELAAREDFQTEEGQRELRSLVEDVVGGIREEEGSGQGVGTRRRVG</sequence>
<dbReference type="Pfam" id="PF12796">
    <property type="entry name" value="Ank_2"/>
    <property type="match status" value="1"/>
</dbReference>
<evidence type="ECO:0000256" key="1">
    <source>
        <dbReference type="ARBA" id="ARBA00022737"/>
    </source>
</evidence>
<dbReference type="InterPro" id="IPR002110">
    <property type="entry name" value="Ankyrin_rpt"/>
</dbReference>
<dbReference type="AlphaFoldDB" id="A0AAE0TR23"/>